<dbReference type="EMBL" id="UYSL01026480">
    <property type="protein sequence ID" value="VDL85491.1"/>
    <property type="molecule type" value="Genomic_DNA"/>
</dbReference>
<dbReference type="Pfam" id="PF00149">
    <property type="entry name" value="Metallophos"/>
    <property type="match status" value="1"/>
</dbReference>
<evidence type="ECO:0000259" key="3">
    <source>
        <dbReference type="Pfam" id="PF00149"/>
    </source>
</evidence>
<dbReference type="GO" id="GO:0005615">
    <property type="term" value="C:extracellular space"/>
    <property type="evidence" value="ECO:0007669"/>
    <property type="project" value="TreeGrafter"/>
</dbReference>
<name>A0A0N4YWA8_NIPBR</name>
<protein>
    <submittedName>
        <fullName evidence="6">Metallophos domain-containing protein</fullName>
    </submittedName>
</protein>
<organism evidence="6">
    <name type="scientific">Nippostrongylus brasiliensis</name>
    <name type="common">Rat hookworm</name>
    <dbReference type="NCBI Taxonomy" id="27835"/>
    <lineage>
        <taxon>Eukaryota</taxon>
        <taxon>Metazoa</taxon>
        <taxon>Ecdysozoa</taxon>
        <taxon>Nematoda</taxon>
        <taxon>Chromadorea</taxon>
        <taxon>Rhabditida</taxon>
        <taxon>Rhabditina</taxon>
        <taxon>Rhabditomorpha</taxon>
        <taxon>Strongyloidea</taxon>
        <taxon>Heligmosomidae</taxon>
        <taxon>Nippostrongylus</taxon>
    </lineage>
</organism>
<keyword evidence="1" id="KW-0378">Hydrolase</keyword>
<dbReference type="AlphaFoldDB" id="A0A0N4YWA8"/>
<feature type="domain" description="Calcineurin-like phosphoesterase" evidence="3">
    <location>
        <begin position="14"/>
        <end position="277"/>
    </location>
</feature>
<evidence type="ECO:0000313" key="5">
    <source>
        <dbReference type="Proteomes" id="UP000271162"/>
    </source>
</evidence>
<reference evidence="6" key="1">
    <citation type="submission" date="2017-02" db="UniProtKB">
        <authorList>
            <consortium name="WormBaseParasite"/>
        </authorList>
    </citation>
    <scope>IDENTIFICATION</scope>
</reference>
<accession>A0A0N4YWA8</accession>
<evidence type="ECO:0000313" key="4">
    <source>
        <dbReference type="EMBL" id="VDL85491.1"/>
    </source>
</evidence>
<dbReference type="Proteomes" id="UP000271162">
    <property type="component" value="Unassembled WGS sequence"/>
</dbReference>
<dbReference type="InterPro" id="IPR004843">
    <property type="entry name" value="Calcineurin-like_PHP"/>
</dbReference>
<dbReference type="GO" id="GO:0008081">
    <property type="term" value="F:phosphoric diester hydrolase activity"/>
    <property type="evidence" value="ECO:0007669"/>
    <property type="project" value="TreeGrafter"/>
</dbReference>
<dbReference type="PANTHER" id="PTHR10340">
    <property type="entry name" value="SPHINGOMYELIN PHOSPHODIESTERASE"/>
    <property type="match status" value="1"/>
</dbReference>
<sequence>MLLIFTLAVTGNALKILHLADFHLDVDYSVDGDKSKMCHTTNSVPKSRLGPFGDYMCDAPKPLVVHAIDEAKRLVPDPDLIIWTGDNVPHVDGYDWNYVINVMNLTTTLLYSQFPTKVILPTFGNHDYAPANGFDTNSTLYAAMWELWKRDLDEGEKDRFLTGGYYKYILGNTTVLVLNTNLYYSANAAYFNFTNKDDPADQFAFMESELKSAVNCRKTSNAGCSSTVHIVAHIPPGAFERTPNFTWFRDEYNEKFLKLTVDYANVIGMMLFGHHHTDTFHLVK</sequence>
<gene>
    <name evidence="4" type="ORF">NBR_LOCUS21531</name>
</gene>
<keyword evidence="2" id="KW-0325">Glycoprotein</keyword>
<dbReference type="PANTHER" id="PTHR10340:SF57">
    <property type="entry name" value="METALLOPHOS DOMAIN-CONTAINING PROTEIN"/>
    <property type="match status" value="1"/>
</dbReference>
<dbReference type="SUPFAM" id="SSF56300">
    <property type="entry name" value="Metallo-dependent phosphatases"/>
    <property type="match status" value="1"/>
</dbReference>
<evidence type="ECO:0000256" key="2">
    <source>
        <dbReference type="ARBA" id="ARBA00023180"/>
    </source>
</evidence>
<evidence type="ECO:0000256" key="1">
    <source>
        <dbReference type="ARBA" id="ARBA00022801"/>
    </source>
</evidence>
<keyword evidence="5" id="KW-1185">Reference proteome</keyword>
<dbReference type="WBParaSite" id="NBR_0002153001-mRNA-1">
    <property type="protein sequence ID" value="NBR_0002153001-mRNA-1"/>
    <property type="gene ID" value="NBR_0002153001"/>
</dbReference>
<dbReference type="OMA" id="HQHMNAF"/>
<dbReference type="STRING" id="27835.A0A0N4YWA8"/>
<reference evidence="4 5" key="2">
    <citation type="submission" date="2018-11" db="EMBL/GenBank/DDBJ databases">
        <authorList>
            <consortium name="Pathogen Informatics"/>
        </authorList>
    </citation>
    <scope>NUCLEOTIDE SEQUENCE [LARGE SCALE GENOMIC DNA]</scope>
</reference>
<proteinExistence type="predicted"/>
<evidence type="ECO:0000313" key="6">
    <source>
        <dbReference type="WBParaSite" id="NBR_0002153001-mRNA-1"/>
    </source>
</evidence>
<dbReference type="Gene3D" id="3.60.21.10">
    <property type="match status" value="1"/>
</dbReference>
<dbReference type="InterPro" id="IPR029052">
    <property type="entry name" value="Metallo-depent_PP-like"/>
</dbReference>